<gene>
    <name evidence="2" type="ORF">CDCA_CDCA14G3897</name>
</gene>
<organism evidence="2 3">
    <name type="scientific">Cyanidium caldarium</name>
    <name type="common">Red alga</name>
    <dbReference type="NCBI Taxonomy" id="2771"/>
    <lineage>
        <taxon>Eukaryota</taxon>
        <taxon>Rhodophyta</taxon>
        <taxon>Bangiophyceae</taxon>
        <taxon>Cyanidiales</taxon>
        <taxon>Cyanidiaceae</taxon>
        <taxon>Cyanidium</taxon>
    </lineage>
</organism>
<keyword evidence="3" id="KW-1185">Reference proteome</keyword>
<evidence type="ECO:0000313" key="2">
    <source>
        <dbReference type="EMBL" id="KAK4537872.1"/>
    </source>
</evidence>
<dbReference type="AlphaFoldDB" id="A0AAV9IZW0"/>
<dbReference type="EMBL" id="JANCYW010000014">
    <property type="protein sequence ID" value="KAK4537872.1"/>
    <property type="molecule type" value="Genomic_DNA"/>
</dbReference>
<protein>
    <submittedName>
        <fullName evidence="2">Uncharacterized protein</fullName>
    </submittedName>
</protein>
<evidence type="ECO:0000256" key="1">
    <source>
        <dbReference type="SAM" id="SignalP"/>
    </source>
</evidence>
<evidence type="ECO:0000313" key="3">
    <source>
        <dbReference type="Proteomes" id="UP001301350"/>
    </source>
</evidence>
<feature type="chain" id="PRO_5043496910" evidence="1">
    <location>
        <begin position="25"/>
        <end position="213"/>
    </location>
</feature>
<sequence length="213" mass="24250">MRSSLFVSLLIFALLLAAGNTARAWSDNQNCQEVKVCVNHTKVCSEYAKVCVEPVQICKQYSQVCVKQEKKCIEHKNVTEYTTKCVQYAQECAQYAYKTVCKEVDAQSSSQYWVNRWNQKQDCQKVQSGCAVYQENKNKCVQYEKVAKTVTKCTKHAYVCSEYAQGKCLQYTEGCKQFGEKCAKSKKVCSAYAKQLVCSGVSQQQQQDYVVKK</sequence>
<accession>A0AAV9IZW0</accession>
<reference evidence="2 3" key="1">
    <citation type="submission" date="2022-07" db="EMBL/GenBank/DDBJ databases">
        <title>Genome-wide signatures of adaptation to extreme environments.</title>
        <authorList>
            <person name="Cho C.H."/>
            <person name="Yoon H.S."/>
        </authorList>
    </citation>
    <scope>NUCLEOTIDE SEQUENCE [LARGE SCALE GENOMIC DNA]</scope>
    <source>
        <strain evidence="2 3">DBV 063 E5</strain>
    </source>
</reference>
<name>A0AAV9IZW0_CYACA</name>
<comment type="caution">
    <text evidence="2">The sequence shown here is derived from an EMBL/GenBank/DDBJ whole genome shotgun (WGS) entry which is preliminary data.</text>
</comment>
<feature type="signal peptide" evidence="1">
    <location>
        <begin position="1"/>
        <end position="24"/>
    </location>
</feature>
<dbReference type="Proteomes" id="UP001301350">
    <property type="component" value="Unassembled WGS sequence"/>
</dbReference>
<proteinExistence type="predicted"/>
<keyword evidence="1" id="KW-0732">Signal</keyword>